<feature type="region of interest" description="Disordered" evidence="1">
    <location>
        <begin position="494"/>
        <end position="561"/>
    </location>
</feature>
<sequence length="561" mass="64228">MTVPLATELKCGTANPLVPPKDRCIINELPAELLSLIFVLGLDLADEDWDDDGTGSDSDSDFNGNPVDWQILVSSVCRRWREVALEVPQLWSEVVFTEKSTLEQAQTYLQRSKEAPLKIFIDYTNSESQTWPYSSLSELEDLMDRFKRMLTLLRMHLKHVAELEVMVTLWKYMGVLLEFLGSCDGAPMLEVLELYHYEDEDDLDNEPSPSSIPESDKQQNFVLFKGDIPRLKQVALWGVHVDWEKSLFLKNLAVLELAYHEPELSPSFKSFARILRSSPNLVTLTISQSGPRGGPVEWLQSITDGTDGVDIELSSVDMQIELPKVEEFVLAFVDCQYAIDLMDRLIFTNLSRLTLDFEEGDFTDFISSLVKPHRVTGKSILSTLTYFRLGGLRHCRKQVLDEMVETMQNVVSLHINFHFLASADWYIHLTPKPGDKVQFPRLEELHSVGLVGSELIKLVTARRAAGVPLLRLFVSEDDDMDPEEEKWLKEESGLKAFDTFENSEDEDEDEGLVELSDEEDFEGEFYDEDMDEDEDDDDDFYDDEDDDEEEDEEHGVWIDID</sequence>
<dbReference type="Gene3D" id="1.20.1280.50">
    <property type="match status" value="1"/>
</dbReference>
<evidence type="ECO:0000256" key="1">
    <source>
        <dbReference type="SAM" id="MobiDB-lite"/>
    </source>
</evidence>
<name>A0A8K0UWQ9_9AGAR</name>
<comment type="caution">
    <text evidence="2">The sequence shown here is derived from an EMBL/GenBank/DDBJ whole genome shotgun (WGS) entry which is preliminary data.</text>
</comment>
<evidence type="ECO:0008006" key="4">
    <source>
        <dbReference type="Google" id="ProtNLM"/>
    </source>
</evidence>
<organism evidence="2 3">
    <name type="scientific">Cristinia sonorae</name>
    <dbReference type="NCBI Taxonomy" id="1940300"/>
    <lineage>
        <taxon>Eukaryota</taxon>
        <taxon>Fungi</taxon>
        <taxon>Dikarya</taxon>
        <taxon>Basidiomycota</taxon>
        <taxon>Agaricomycotina</taxon>
        <taxon>Agaricomycetes</taxon>
        <taxon>Agaricomycetidae</taxon>
        <taxon>Agaricales</taxon>
        <taxon>Pleurotineae</taxon>
        <taxon>Stephanosporaceae</taxon>
        <taxon>Cristinia</taxon>
    </lineage>
</organism>
<evidence type="ECO:0000313" key="2">
    <source>
        <dbReference type="EMBL" id="KAH8104604.1"/>
    </source>
</evidence>
<dbReference type="Proteomes" id="UP000813824">
    <property type="component" value="Unassembled WGS sequence"/>
</dbReference>
<reference evidence="2" key="1">
    <citation type="journal article" date="2021" name="New Phytol.">
        <title>Evolutionary innovations through gain and loss of genes in the ectomycorrhizal Boletales.</title>
        <authorList>
            <person name="Wu G."/>
            <person name="Miyauchi S."/>
            <person name="Morin E."/>
            <person name="Kuo A."/>
            <person name="Drula E."/>
            <person name="Varga T."/>
            <person name="Kohler A."/>
            <person name="Feng B."/>
            <person name="Cao Y."/>
            <person name="Lipzen A."/>
            <person name="Daum C."/>
            <person name="Hundley H."/>
            <person name="Pangilinan J."/>
            <person name="Johnson J."/>
            <person name="Barry K."/>
            <person name="LaButti K."/>
            <person name="Ng V."/>
            <person name="Ahrendt S."/>
            <person name="Min B."/>
            <person name="Choi I.G."/>
            <person name="Park H."/>
            <person name="Plett J.M."/>
            <person name="Magnuson J."/>
            <person name="Spatafora J.W."/>
            <person name="Nagy L.G."/>
            <person name="Henrissat B."/>
            <person name="Grigoriev I.V."/>
            <person name="Yang Z.L."/>
            <person name="Xu J."/>
            <person name="Martin F.M."/>
        </authorList>
    </citation>
    <scope>NUCLEOTIDE SEQUENCE</scope>
    <source>
        <strain evidence="2">KKN 215</strain>
    </source>
</reference>
<feature type="compositionally biased region" description="Acidic residues" evidence="1">
    <location>
        <begin position="501"/>
        <end position="553"/>
    </location>
</feature>
<dbReference type="OrthoDB" id="3341212at2759"/>
<protein>
    <recommendedName>
        <fullName evidence="4">F-box domain-containing protein</fullName>
    </recommendedName>
</protein>
<proteinExistence type="predicted"/>
<keyword evidence="3" id="KW-1185">Reference proteome</keyword>
<dbReference type="AlphaFoldDB" id="A0A8K0UWQ9"/>
<dbReference type="EMBL" id="JAEVFJ010000005">
    <property type="protein sequence ID" value="KAH8104604.1"/>
    <property type="molecule type" value="Genomic_DNA"/>
</dbReference>
<evidence type="ECO:0000313" key="3">
    <source>
        <dbReference type="Proteomes" id="UP000813824"/>
    </source>
</evidence>
<gene>
    <name evidence="2" type="ORF">BXZ70DRAFT_888084</name>
</gene>
<accession>A0A8K0UWQ9</accession>